<accession>A0A9P8GD09</accession>
<feature type="compositionally biased region" description="Acidic residues" evidence="5">
    <location>
        <begin position="340"/>
        <end position="355"/>
    </location>
</feature>
<dbReference type="PROSITE" id="PS51635">
    <property type="entry name" value="PNPLA"/>
    <property type="match status" value="1"/>
</dbReference>
<dbReference type="GO" id="GO:0046486">
    <property type="term" value="P:glycerolipid metabolic process"/>
    <property type="evidence" value="ECO:0007669"/>
    <property type="project" value="UniProtKB-ARBA"/>
</dbReference>
<gene>
    <name evidence="7" type="ORF">KCV03_g7195</name>
</gene>
<dbReference type="SUPFAM" id="SSF52151">
    <property type="entry name" value="FabD/lysophospholipase-like"/>
    <property type="match status" value="1"/>
</dbReference>
<keyword evidence="2" id="KW-0442">Lipid degradation</keyword>
<keyword evidence="1" id="KW-0378">Hydrolase</keyword>
<dbReference type="Gene3D" id="3.40.1090.10">
    <property type="entry name" value="Cytosolic phospholipase A2 catalytic domain"/>
    <property type="match status" value="1"/>
</dbReference>
<dbReference type="Proteomes" id="UP000767238">
    <property type="component" value="Unassembled WGS sequence"/>
</dbReference>
<evidence type="ECO:0000256" key="1">
    <source>
        <dbReference type="ARBA" id="ARBA00022801"/>
    </source>
</evidence>
<protein>
    <submittedName>
        <fullName evidence="7">FabD/lysophospholipase-like protein</fullName>
    </submittedName>
</protein>
<comment type="caution">
    <text evidence="7">The sequence shown here is derived from an EMBL/GenBank/DDBJ whole genome shotgun (WGS) entry which is preliminary data.</text>
</comment>
<evidence type="ECO:0000256" key="2">
    <source>
        <dbReference type="ARBA" id="ARBA00022963"/>
    </source>
</evidence>
<sequence length="435" mass="49486">MLGRLRMDINECIKVYRDLGSKIFAKKQPLYFLGQNKYDYEKLQKFVKETALKQSRLPAARDDPDGLWLNDPGVVNATEWTERVRRRNRFVPCRVGVLAVQSHTEQKIHMFRSYLNPTLPNRDDRKRLRLNLNEQKDERIHEVAHATSAAPYYFRSGNVSGLKYLDGGLFANNPSKYALAEANSMHLNHPAGHCPSRGSREGIRFFVSIGTGKRTEEQIKSGRIRKALSLFNKGVQSMTDPEADHTWMEEKISNNNIYYRFNVEHGLQDMKLDDCKFGQNDTYHKIQDAVADYIQDDEVRGRLEKLAKQLVDNRRQKCKPQGQGYRDLCVPGPLTRIDDDRFDDSDDDDDGDGEGDVLNSPVNTARSRTASVRWPRKGAHELHTQPLSEMPASASALELHPQSPPQSPTVPHDTPFQNQEGFSTNGPPKPQSPSS</sequence>
<evidence type="ECO:0000256" key="5">
    <source>
        <dbReference type="SAM" id="MobiDB-lite"/>
    </source>
</evidence>
<dbReference type="InterPro" id="IPR002641">
    <property type="entry name" value="PNPLA_dom"/>
</dbReference>
<dbReference type="InterPro" id="IPR016035">
    <property type="entry name" value="Acyl_Trfase/lysoPLipase"/>
</dbReference>
<evidence type="ECO:0000256" key="3">
    <source>
        <dbReference type="ARBA" id="ARBA00023098"/>
    </source>
</evidence>
<keyword evidence="3" id="KW-0443">Lipid metabolism</keyword>
<evidence type="ECO:0000259" key="6">
    <source>
        <dbReference type="PROSITE" id="PS51635"/>
    </source>
</evidence>
<dbReference type="Pfam" id="PF01734">
    <property type="entry name" value="Patatin"/>
    <property type="match status" value="1"/>
</dbReference>
<dbReference type="PANTHER" id="PTHR24185">
    <property type="entry name" value="CALCIUM-INDEPENDENT PHOSPHOLIPASE A2-GAMMA"/>
    <property type="match status" value="1"/>
</dbReference>
<feature type="non-terminal residue" evidence="7">
    <location>
        <position position="1"/>
    </location>
</feature>
<reference evidence="7" key="2">
    <citation type="submission" date="2021-08" db="EMBL/GenBank/DDBJ databases">
        <authorList>
            <person name="Gostincar C."/>
            <person name="Sun X."/>
            <person name="Song Z."/>
            <person name="Gunde-Cimerman N."/>
        </authorList>
    </citation>
    <scope>NUCLEOTIDE SEQUENCE</scope>
    <source>
        <strain evidence="7">EXF-8016</strain>
    </source>
</reference>
<dbReference type="EMBL" id="JAHFYH010000058">
    <property type="protein sequence ID" value="KAH0217107.1"/>
    <property type="molecule type" value="Genomic_DNA"/>
</dbReference>
<dbReference type="GO" id="GO:0047499">
    <property type="term" value="F:calcium-independent phospholipase A2 activity"/>
    <property type="evidence" value="ECO:0007669"/>
    <property type="project" value="TreeGrafter"/>
</dbReference>
<evidence type="ECO:0000313" key="8">
    <source>
        <dbReference type="Proteomes" id="UP000767238"/>
    </source>
</evidence>
<feature type="region of interest" description="Disordered" evidence="5">
    <location>
        <begin position="317"/>
        <end position="435"/>
    </location>
</feature>
<evidence type="ECO:0000256" key="4">
    <source>
        <dbReference type="PROSITE-ProRule" id="PRU01161"/>
    </source>
</evidence>
<dbReference type="GO" id="GO:0016020">
    <property type="term" value="C:membrane"/>
    <property type="evidence" value="ECO:0007669"/>
    <property type="project" value="TreeGrafter"/>
</dbReference>
<name>A0A9P8GD09_AURME</name>
<evidence type="ECO:0000313" key="7">
    <source>
        <dbReference type="EMBL" id="KAH0217107.1"/>
    </source>
</evidence>
<dbReference type="AlphaFoldDB" id="A0A9P8GD09"/>
<dbReference type="GO" id="GO:0016042">
    <property type="term" value="P:lipid catabolic process"/>
    <property type="evidence" value="ECO:0007669"/>
    <property type="project" value="UniProtKB-KW"/>
</dbReference>
<dbReference type="OrthoDB" id="1658288at2759"/>
<dbReference type="PANTHER" id="PTHR24185:SF1">
    <property type="entry name" value="CALCIUM-INDEPENDENT PHOSPHOLIPASE A2-GAMMA"/>
    <property type="match status" value="1"/>
</dbReference>
<feature type="compositionally biased region" description="Polar residues" evidence="5">
    <location>
        <begin position="360"/>
        <end position="370"/>
    </location>
</feature>
<feature type="domain" description="PNPLA" evidence="6">
    <location>
        <begin position="1"/>
        <end position="179"/>
    </location>
</feature>
<dbReference type="GO" id="GO:0019369">
    <property type="term" value="P:arachidonate metabolic process"/>
    <property type="evidence" value="ECO:0007669"/>
    <property type="project" value="TreeGrafter"/>
</dbReference>
<feature type="short sequence motif" description="DGA/G" evidence="4">
    <location>
        <begin position="166"/>
        <end position="168"/>
    </location>
</feature>
<organism evidence="7 8">
    <name type="scientific">Aureobasidium melanogenum</name>
    <name type="common">Aureobasidium pullulans var. melanogenum</name>
    <dbReference type="NCBI Taxonomy" id="46634"/>
    <lineage>
        <taxon>Eukaryota</taxon>
        <taxon>Fungi</taxon>
        <taxon>Dikarya</taxon>
        <taxon>Ascomycota</taxon>
        <taxon>Pezizomycotina</taxon>
        <taxon>Dothideomycetes</taxon>
        <taxon>Dothideomycetidae</taxon>
        <taxon>Dothideales</taxon>
        <taxon>Saccotheciaceae</taxon>
        <taxon>Aureobasidium</taxon>
    </lineage>
</organism>
<comment type="caution">
    <text evidence="4">Lacks conserved residue(s) required for the propagation of feature annotation.</text>
</comment>
<reference evidence="7" key="1">
    <citation type="journal article" date="2021" name="J Fungi (Basel)">
        <title>Virulence traits and population genomics of the black yeast Aureobasidium melanogenum.</title>
        <authorList>
            <person name="Cernosa A."/>
            <person name="Sun X."/>
            <person name="Gostincar C."/>
            <person name="Fang C."/>
            <person name="Gunde-Cimerman N."/>
            <person name="Song Z."/>
        </authorList>
    </citation>
    <scope>NUCLEOTIDE SEQUENCE</scope>
    <source>
        <strain evidence="7">EXF-8016</strain>
    </source>
</reference>
<proteinExistence type="predicted"/>
<feature type="compositionally biased region" description="Polar residues" evidence="5">
    <location>
        <begin position="415"/>
        <end position="426"/>
    </location>
</feature>